<keyword evidence="2" id="KW-0472">Membrane</keyword>
<reference evidence="4" key="2">
    <citation type="journal article" date="2018" name="Nat. Commun.">
        <title>Extreme sensitivity to ultraviolet light in the fungal pathogen causing white-nose syndrome of bats.</title>
        <authorList>
            <person name="Palmer J.M."/>
            <person name="Drees K.P."/>
            <person name="Foster J.T."/>
            <person name="Lindner D.L."/>
        </authorList>
    </citation>
    <scope>NUCLEOTIDE SEQUENCE [LARGE SCALE GENOMIC DNA]</scope>
    <source>
        <strain evidence="4">UAMH 10579</strain>
    </source>
</reference>
<name>A0A1B8GBQ9_9PEZI</name>
<reference evidence="3 4" key="1">
    <citation type="submission" date="2016-03" db="EMBL/GenBank/DDBJ databases">
        <title>Comparative genomics of Pseudogymnoascus destructans, the fungus causing white-nose syndrome of bats.</title>
        <authorList>
            <person name="Palmer J.M."/>
            <person name="Drees K.P."/>
            <person name="Foster J.T."/>
            <person name="Lindner D.L."/>
        </authorList>
    </citation>
    <scope>NUCLEOTIDE SEQUENCE [LARGE SCALE GENOMIC DNA]</scope>
    <source>
        <strain evidence="3 4">UAMH 10579</strain>
    </source>
</reference>
<dbReference type="Proteomes" id="UP000091956">
    <property type="component" value="Unassembled WGS sequence"/>
</dbReference>
<sequence>MRFLESLRLWSPQRHRRRVNLPHSHNSQPTIGARETARWSEFVNRIWCLMDTISDTFATTPTRHAARLNDYIWPRSHPWPPYSPSPALAQRLHGYAAVHIFTAIYLPYAFIVSVVTMIVAIGLRVGFPNGWRFSIVLGVCGWVPTTMLVGLYVVLKTKIRMAREVAWAAWGAEVDRRILEFESLHGRAREDEIEAFMYWVRGGEGFDNSHVAGREPDEESAIGPALTDEEYQTGWGSLRQEDGGDGSDGPDEEGWNMHGTVLRELHMAVHWRQNADDQARAHREAQEVARLRNHIAHGVAAEASSRPETMGLVNNPAVKVAEEPLLDIDLGDNDSAVSFTVKNDESKSITSVDNVEAEQDDDKVNTG</sequence>
<feature type="region of interest" description="Disordered" evidence="1">
    <location>
        <begin position="343"/>
        <end position="367"/>
    </location>
</feature>
<keyword evidence="2" id="KW-1133">Transmembrane helix</keyword>
<feature type="compositionally biased region" description="Acidic residues" evidence="1">
    <location>
        <begin position="243"/>
        <end position="254"/>
    </location>
</feature>
<dbReference type="RefSeq" id="XP_018126999.2">
    <property type="nucleotide sequence ID" value="XM_018277818.2"/>
</dbReference>
<dbReference type="EMBL" id="KV460255">
    <property type="protein sequence ID" value="OBT93266.2"/>
    <property type="molecule type" value="Genomic_DNA"/>
</dbReference>
<accession>A0A1B8GBQ9</accession>
<feature type="transmembrane region" description="Helical" evidence="2">
    <location>
        <begin position="100"/>
        <end position="123"/>
    </location>
</feature>
<evidence type="ECO:0000313" key="3">
    <source>
        <dbReference type="EMBL" id="OBT93266.2"/>
    </source>
</evidence>
<evidence type="ECO:0000313" key="4">
    <source>
        <dbReference type="Proteomes" id="UP000091956"/>
    </source>
</evidence>
<dbReference type="AlphaFoldDB" id="A0A1B8GBQ9"/>
<gene>
    <name evidence="3" type="ORF">VE01_08393</name>
</gene>
<organism evidence="3 4">
    <name type="scientific">Pseudogymnoascus verrucosus</name>
    <dbReference type="NCBI Taxonomy" id="342668"/>
    <lineage>
        <taxon>Eukaryota</taxon>
        <taxon>Fungi</taxon>
        <taxon>Dikarya</taxon>
        <taxon>Ascomycota</taxon>
        <taxon>Pezizomycotina</taxon>
        <taxon>Leotiomycetes</taxon>
        <taxon>Thelebolales</taxon>
        <taxon>Thelebolaceae</taxon>
        <taxon>Pseudogymnoascus</taxon>
    </lineage>
</organism>
<proteinExistence type="predicted"/>
<keyword evidence="4" id="KW-1185">Reference proteome</keyword>
<protein>
    <submittedName>
        <fullName evidence="3">Uncharacterized protein</fullName>
    </submittedName>
</protein>
<dbReference type="GeneID" id="28841779"/>
<evidence type="ECO:0000256" key="2">
    <source>
        <dbReference type="SAM" id="Phobius"/>
    </source>
</evidence>
<evidence type="ECO:0000256" key="1">
    <source>
        <dbReference type="SAM" id="MobiDB-lite"/>
    </source>
</evidence>
<keyword evidence="2" id="KW-0812">Transmembrane</keyword>
<feature type="region of interest" description="Disordered" evidence="1">
    <location>
        <begin position="235"/>
        <end position="256"/>
    </location>
</feature>
<feature type="transmembrane region" description="Helical" evidence="2">
    <location>
        <begin position="135"/>
        <end position="155"/>
    </location>
</feature>